<dbReference type="EC" id="2.3.2.27" evidence="3"/>
<dbReference type="PANTHER" id="PTHR12183">
    <property type="entry name" value="MITOCHONDRIAL UBIQUITIN LIGASE ACTIVATOR OF NFKB 1"/>
    <property type="match status" value="1"/>
</dbReference>
<keyword evidence="15" id="KW-1185">Reference proteome</keyword>
<evidence type="ECO:0000313" key="14">
    <source>
        <dbReference type="EMBL" id="TNN53627.1"/>
    </source>
</evidence>
<dbReference type="InterPro" id="IPR022170">
    <property type="entry name" value="MUL1-like"/>
</dbReference>
<dbReference type="PANTHER" id="PTHR12183:SF36">
    <property type="entry name" value="RING-TYPE E3 UBIQUITIN TRANSFERASE"/>
    <property type="match status" value="1"/>
</dbReference>
<evidence type="ECO:0000256" key="3">
    <source>
        <dbReference type="ARBA" id="ARBA00012483"/>
    </source>
</evidence>
<keyword evidence="8" id="KW-0833">Ubl conjugation pathway</keyword>
<dbReference type="InterPro" id="IPR051652">
    <property type="entry name" value="MDM2_MDM4_MUL1"/>
</dbReference>
<comment type="catalytic activity">
    <reaction evidence="1">
        <text>S-ubiquitinyl-[E2 ubiquitin-conjugating enzyme]-L-cysteine + [acceptor protein]-L-lysine = [E2 ubiquitin-conjugating enzyme]-L-cysteine + N(6)-ubiquitinyl-[acceptor protein]-L-lysine.</text>
        <dbReference type="EC" id="2.3.2.27"/>
    </reaction>
</comment>
<sequence length="268" mass="29601">MDLQDVSEHVGYFNGGNDGYKGPDMADFPISPLVLIGAGSSLAFSRLFYHLYQEKKTELKKLKASLVQADGEPLASQFVPRCFGVIQKITLEEQWKNWNSFTNTWNSQTKNRKESNNSVPFSLVSPGAYIDDFSVKIQNPLEASGSFLDRVHYKVRRAEDGLKNMLLQSLSGEKPVAMEESEEMLRLGSPLMGFGEVVLEGGQVMRLQPPRDGRKYILVPSDHGSFMDRHERSASMWKTLSAATGITGASLLAGAIYGLAGNRDDGSK</sequence>
<keyword evidence="5 12" id="KW-0812">Transmembrane</keyword>
<evidence type="ECO:0000256" key="11">
    <source>
        <dbReference type="ARBA" id="ARBA00023136"/>
    </source>
</evidence>
<keyword evidence="10 12" id="KW-1133">Transmembrane helix</keyword>
<dbReference type="GO" id="GO:0061630">
    <property type="term" value="F:ubiquitin protein ligase activity"/>
    <property type="evidence" value="ECO:0007669"/>
    <property type="project" value="UniProtKB-EC"/>
</dbReference>
<evidence type="ECO:0000256" key="8">
    <source>
        <dbReference type="ARBA" id="ARBA00022786"/>
    </source>
</evidence>
<dbReference type="AlphaFoldDB" id="A0A4Z2GJD8"/>
<dbReference type="Pfam" id="PF12483">
    <property type="entry name" value="GIDE"/>
    <property type="match status" value="1"/>
</dbReference>
<keyword evidence="4" id="KW-0808">Transferase</keyword>
<keyword evidence="9" id="KW-0862">Zinc</keyword>
<name>A0A4Z2GJD8_9TELE</name>
<evidence type="ECO:0000256" key="1">
    <source>
        <dbReference type="ARBA" id="ARBA00000900"/>
    </source>
</evidence>
<keyword evidence="14" id="KW-0436">Ligase</keyword>
<evidence type="ECO:0000256" key="9">
    <source>
        <dbReference type="ARBA" id="ARBA00022833"/>
    </source>
</evidence>
<evidence type="ECO:0000256" key="5">
    <source>
        <dbReference type="ARBA" id="ARBA00022692"/>
    </source>
</evidence>
<feature type="transmembrane region" description="Helical" evidence="12">
    <location>
        <begin position="30"/>
        <end position="52"/>
    </location>
</feature>
<evidence type="ECO:0000256" key="12">
    <source>
        <dbReference type="SAM" id="Phobius"/>
    </source>
</evidence>
<evidence type="ECO:0000256" key="2">
    <source>
        <dbReference type="ARBA" id="ARBA00004141"/>
    </source>
</evidence>
<dbReference type="GO" id="GO:0016020">
    <property type="term" value="C:membrane"/>
    <property type="evidence" value="ECO:0007669"/>
    <property type="project" value="UniProtKB-SubCell"/>
</dbReference>
<protein>
    <recommendedName>
        <fullName evidence="3">RING-type E3 ubiquitin transferase</fullName>
        <ecNumber evidence="3">2.3.2.27</ecNumber>
    </recommendedName>
</protein>
<dbReference type="Proteomes" id="UP000314294">
    <property type="component" value="Unassembled WGS sequence"/>
</dbReference>
<evidence type="ECO:0000259" key="13">
    <source>
        <dbReference type="Pfam" id="PF12483"/>
    </source>
</evidence>
<feature type="transmembrane region" description="Helical" evidence="12">
    <location>
        <begin position="239"/>
        <end position="260"/>
    </location>
</feature>
<dbReference type="GO" id="GO:0008270">
    <property type="term" value="F:zinc ion binding"/>
    <property type="evidence" value="ECO:0007669"/>
    <property type="project" value="UniProtKB-KW"/>
</dbReference>
<dbReference type="GO" id="GO:0016567">
    <property type="term" value="P:protein ubiquitination"/>
    <property type="evidence" value="ECO:0007669"/>
    <property type="project" value="InterPro"/>
</dbReference>
<keyword evidence="6" id="KW-0479">Metal-binding</keyword>
<accession>A0A4Z2GJD8</accession>
<gene>
    <name evidence="14" type="primary">mul1a_0</name>
    <name evidence="14" type="ORF">EYF80_036201</name>
</gene>
<dbReference type="EMBL" id="SRLO01000511">
    <property type="protein sequence ID" value="TNN53627.1"/>
    <property type="molecule type" value="Genomic_DNA"/>
</dbReference>
<evidence type="ECO:0000256" key="7">
    <source>
        <dbReference type="ARBA" id="ARBA00022771"/>
    </source>
</evidence>
<evidence type="ECO:0000256" key="10">
    <source>
        <dbReference type="ARBA" id="ARBA00022989"/>
    </source>
</evidence>
<evidence type="ECO:0000256" key="4">
    <source>
        <dbReference type="ARBA" id="ARBA00022679"/>
    </source>
</evidence>
<dbReference type="GO" id="GO:0016874">
    <property type="term" value="F:ligase activity"/>
    <property type="evidence" value="ECO:0007669"/>
    <property type="project" value="UniProtKB-KW"/>
</dbReference>
<keyword evidence="7" id="KW-0863">Zinc-finger</keyword>
<reference evidence="14 15" key="1">
    <citation type="submission" date="2019-03" db="EMBL/GenBank/DDBJ databases">
        <title>First draft genome of Liparis tanakae, snailfish: a comprehensive survey of snailfish specific genes.</title>
        <authorList>
            <person name="Kim W."/>
            <person name="Song I."/>
            <person name="Jeong J.-H."/>
            <person name="Kim D."/>
            <person name="Kim S."/>
            <person name="Ryu S."/>
            <person name="Song J.Y."/>
            <person name="Lee S.K."/>
        </authorList>
    </citation>
    <scope>NUCLEOTIDE SEQUENCE [LARGE SCALE GENOMIC DNA]</scope>
    <source>
        <tissue evidence="14">Muscle</tissue>
    </source>
</reference>
<keyword evidence="11 12" id="KW-0472">Membrane</keyword>
<comment type="subcellular location">
    <subcellularLocation>
        <location evidence="2">Membrane</location>
        <topology evidence="2">Multi-pass membrane protein</topology>
    </subcellularLocation>
</comment>
<organism evidence="14 15">
    <name type="scientific">Liparis tanakae</name>
    <name type="common">Tanaka's snailfish</name>
    <dbReference type="NCBI Taxonomy" id="230148"/>
    <lineage>
        <taxon>Eukaryota</taxon>
        <taxon>Metazoa</taxon>
        <taxon>Chordata</taxon>
        <taxon>Craniata</taxon>
        <taxon>Vertebrata</taxon>
        <taxon>Euteleostomi</taxon>
        <taxon>Actinopterygii</taxon>
        <taxon>Neopterygii</taxon>
        <taxon>Teleostei</taxon>
        <taxon>Neoteleostei</taxon>
        <taxon>Acanthomorphata</taxon>
        <taxon>Eupercaria</taxon>
        <taxon>Perciformes</taxon>
        <taxon>Cottioidei</taxon>
        <taxon>Cottales</taxon>
        <taxon>Liparidae</taxon>
        <taxon>Liparis</taxon>
    </lineage>
</organism>
<dbReference type="OrthoDB" id="66726at2759"/>
<evidence type="ECO:0000256" key="6">
    <source>
        <dbReference type="ARBA" id="ARBA00022723"/>
    </source>
</evidence>
<feature type="domain" description="E3 Ubiquitin ligase MUL1-like" evidence="13">
    <location>
        <begin position="96"/>
        <end position="250"/>
    </location>
</feature>
<evidence type="ECO:0000313" key="15">
    <source>
        <dbReference type="Proteomes" id="UP000314294"/>
    </source>
</evidence>
<proteinExistence type="predicted"/>
<comment type="caution">
    <text evidence="14">The sequence shown here is derived from an EMBL/GenBank/DDBJ whole genome shotgun (WGS) entry which is preliminary data.</text>
</comment>